<keyword evidence="2" id="KW-1185">Reference proteome</keyword>
<evidence type="ECO:0000313" key="2">
    <source>
        <dbReference type="Proteomes" id="UP000307087"/>
    </source>
</evidence>
<dbReference type="AlphaFoldDB" id="A0A4S8NNB8"/>
<dbReference type="EMBL" id="STGW01000001">
    <property type="protein sequence ID" value="THV18348.1"/>
    <property type="molecule type" value="Genomic_DNA"/>
</dbReference>
<evidence type="ECO:0000313" key="1">
    <source>
        <dbReference type="EMBL" id="THV18348.1"/>
    </source>
</evidence>
<gene>
    <name evidence="1" type="ORF">E9934_01545</name>
</gene>
<reference evidence="1 2" key="1">
    <citation type="journal article" date="2009" name="Int. J. Syst. Evol. Microbiol.">
        <title>Nocardioides caeni sp. nov., isolated from wastewater.</title>
        <authorList>
            <person name="Yoon J.H."/>
            <person name="Kang S.J."/>
            <person name="Park S."/>
            <person name="Kim W."/>
            <person name="Oh T.K."/>
        </authorList>
    </citation>
    <scope>NUCLEOTIDE SEQUENCE [LARGE SCALE GENOMIC DNA]</scope>
    <source>
        <strain evidence="1 2">DSM 23134</strain>
    </source>
</reference>
<sequence>MSFTPRPYRRTVVPPTGTRHALQRLTAGYTPALARQVRAAGGFGPWLDRQLADGYDDRWYANTSTWWPSVNASYATIAQRNEDRTEEFWRADANYECWTLLRRFGSHRQVRETMADFWEHHLHVPANGEVGPFRASYGKTVRGHALGRFRDLLKATTTHPAMSVYLTNANSTKSAPNENLGRELLELHTVGRGNYTEDDVKASARILTGYRVGLWQDWSVSYDPSKHWTGPVQVMDFHHANAAPDGRPVVAAYLDHLARHPATARRIALKLARRFVSDTPSDALVRRLATVYLANDTAIRPVLRSLVASSEFKASAGRKVRTPAEDVVATWRALGTRFTARPGSSDDESGANAILWQVSSIGLRPLAWQRPDGRPDTAEAWSSTSRFLASLDVHYTMSGGWWPSLGTGHRRPASWLPQRSLRFDHLVDHLARSIHGRGSTALLLEVACQATGLQPATVITADHALVKWDFPRLLTVFLDCPTHLTR</sequence>
<dbReference type="OrthoDB" id="9772295at2"/>
<accession>A0A4S8NNB8</accession>
<proteinExistence type="predicted"/>
<dbReference type="RefSeq" id="WP_136561063.1">
    <property type="nucleotide sequence ID" value="NZ_BAABLS010000002.1"/>
</dbReference>
<organism evidence="1 2">
    <name type="scientific">Nocardioides caeni</name>
    <dbReference type="NCBI Taxonomy" id="574700"/>
    <lineage>
        <taxon>Bacteria</taxon>
        <taxon>Bacillati</taxon>
        <taxon>Actinomycetota</taxon>
        <taxon>Actinomycetes</taxon>
        <taxon>Propionibacteriales</taxon>
        <taxon>Nocardioidaceae</taxon>
        <taxon>Nocardioides</taxon>
    </lineage>
</organism>
<comment type="caution">
    <text evidence="1">The sequence shown here is derived from an EMBL/GenBank/DDBJ whole genome shotgun (WGS) entry which is preliminary data.</text>
</comment>
<protein>
    <submittedName>
        <fullName evidence="1">DUF1800 domain-containing protein</fullName>
    </submittedName>
</protein>
<name>A0A4S8NNB8_9ACTN</name>
<dbReference type="InterPro" id="IPR014917">
    <property type="entry name" value="DUF1800"/>
</dbReference>
<dbReference type="Pfam" id="PF08811">
    <property type="entry name" value="DUF1800"/>
    <property type="match status" value="1"/>
</dbReference>
<dbReference type="Proteomes" id="UP000307087">
    <property type="component" value="Unassembled WGS sequence"/>
</dbReference>